<comment type="caution">
    <text evidence="1">The sequence shown here is derived from an EMBL/GenBank/DDBJ whole genome shotgun (WGS) entry which is preliminary data.</text>
</comment>
<dbReference type="EMBL" id="JASDAP010000027">
    <property type="protein sequence ID" value="KAK1877002.1"/>
    <property type="molecule type" value="Genomic_DNA"/>
</dbReference>
<dbReference type="AlphaFoldDB" id="A0AAD9B456"/>
<reference evidence="1" key="1">
    <citation type="submission" date="2023-04" db="EMBL/GenBank/DDBJ databases">
        <title>Chromosome-level genome of Chaenocephalus aceratus.</title>
        <authorList>
            <person name="Park H."/>
        </authorList>
    </citation>
    <scope>NUCLEOTIDE SEQUENCE</scope>
    <source>
        <strain evidence="1">DE</strain>
        <tissue evidence="1">Muscle</tissue>
    </source>
</reference>
<organism evidence="1 2">
    <name type="scientific">Dissostichus eleginoides</name>
    <name type="common">Patagonian toothfish</name>
    <name type="synonym">Dissostichus amissus</name>
    <dbReference type="NCBI Taxonomy" id="100907"/>
    <lineage>
        <taxon>Eukaryota</taxon>
        <taxon>Metazoa</taxon>
        <taxon>Chordata</taxon>
        <taxon>Craniata</taxon>
        <taxon>Vertebrata</taxon>
        <taxon>Euteleostomi</taxon>
        <taxon>Actinopterygii</taxon>
        <taxon>Neopterygii</taxon>
        <taxon>Teleostei</taxon>
        <taxon>Neoteleostei</taxon>
        <taxon>Acanthomorphata</taxon>
        <taxon>Eupercaria</taxon>
        <taxon>Perciformes</taxon>
        <taxon>Notothenioidei</taxon>
        <taxon>Nototheniidae</taxon>
        <taxon>Dissostichus</taxon>
    </lineage>
</organism>
<evidence type="ECO:0000313" key="1">
    <source>
        <dbReference type="EMBL" id="KAK1877002.1"/>
    </source>
</evidence>
<name>A0AAD9B456_DISEL</name>
<accession>A0AAD9B456</accession>
<dbReference type="Proteomes" id="UP001228049">
    <property type="component" value="Unassembled WGS sequence"/>
</dbReference>
<proteinExistence type="predicted"/>
<feature type="non-terminal residue" evidence="1">
    <location>
        <position position="1"/>
    </location>
</feature>
<gene>
    <name evidence="1" type="ORF">KUDE01_002321</name>
</gene>
<keyword evidence="2" id="KW-1185">Reference proteome</keyword>
<evidence type="ECO:0000313" key="2">
    <source>
        <dbReference type="Proteomes" id="UP001228049"/>
    </source>
</evidence>
<protein>
    <submittedName>
        <fullName evidence="1">Protein HIR2</fullName>
    </submittedName>
</protein>
<feature type="non-terminal residue" evidence="1">
    <location>
        <position position="56"/>
    </location>
</feature>
<sequence length="56" mass="6120">TDCVSGMCECAGHLQFYTMLSDQSGGWCWRVTGRVLRAAGLSGQAFFEPVFETLAK</sequence>